<evidence type="ECO:0000313" key="1">
    <source>
        <dbReference type="EMBL" id="PLW24350.1"/>
    </source>
</evidence>
<organism evidence="1 2">
    <name type="scientific">Puccinia coronata f. sp. avenae</name>
    <dbReference type="NCBI Taxonomy" id="200324"/>
    <lineage>
        <taxon>Eukaryota</taxon>
        <taxon>Fungi</taxon>
        <taxon>Dikarya</taxon>
        <taxon>Basidiomycota</taxon>
        <taxon>Pucciniomycotina</taxon>
        <taxon>Pucciniomycetes</taxon>
        <taxon>Pucciniales</taxon>
        <taxon>Pucciniaceae</taxon>
        <taxon>Puccinia</taxon>
    </lineage>
</organism>
<protein>
    <submittedName>
        <fullName evidence="1">Uncharacterized protein</fullName>
    </submittedName>
</protein>
<proteinExistence type="predicted"/>
<evidence type="ECO:0000313" key="2">
    <source>
        <dbReference type="Proteomes" id="UP000235392"/>
    </source>
</evidence>
<accession>A0A2N5TFT2</accession>
<sequence length="386" mass="43898">MGQSSALDVAGRVAELISNIAPCSDGTMREVFHHWAAPVLGRKEVRDLLTIKSCGFLVSYLFSYQSVTSPFILPTHISRRQFQAETSHPEEHSPPRVRSSNSRLLSCLSSASSSTPVTESRGAPVVGPLDLEYFRGVYQKLEDRSKELKVLQQSIAYLVGKESMLPRHLQLWCHELANSLSMHRLTQEKIETIIHGFYTLILKNRSTKNRNSVIHLTLDRYLVRLGVWLEEQFENGLPLWNREIFAPQTGLSEELLVYDKLVTKLLEESRLRDLNEAIALGKFSTVKQELPVINHIFSAKEGSQELSSYTRISAIAVLFHAIHLPQVSSKANEIAELILKNENRVFFLFDHEKTLLNKIFTDFQRNDPRGQVPISEYVQEASVFAR</sequence>
<dbReference type="Proteomes" id="UP000235392">
    <property type="component" value="Unassembled WGS sequence"/>
</dbReference>
<dbReference type="EMBL" id="PGCI01000611">
    <property type="protein sequence ID" value="PLW24350.1"/>
    <property type="molecule type" value="Genomic_DNA"/>
</dbReference>
<comment type="caution">
    <text evidence="1">The sequence shown here is derived from an EMBL/GenBank/DDBJ whole genome shotgun (WGS) entry which is preliminary data.</text>
</comment>
<gene>
    <name evidence="1" type="ORF">PCASD_06545</name>
</gene>
<dbReference type="AlphaFoldDB" id="A0A2N5TFT2"/>
<name>A0A2N5TFT2_9BASI</name>
<reference evidence="1 2" key="1">
    <citation type="submission" date="2017-11" db="EMBL/GenBank/DDBJ databases">
        <title>De novo assembly and phasing of dikaryotic genomes from two isolates of Puccinia coronata f. sp. avenae, the causal agent of oat crown rust.</title>
        <authorList>
            <person name="Miller M.E."/>
            <person name="Zhang Y."/>
            <person name="Omidvar V."/>
            <person name="Sperschneider J."/>
            <person name="Schwessinger B."/>
            <person name="Raley C."/>
            <person name="Palmer J.M."/>
            <person name="Garnica D."/>
            <person name="Upadhyaya N."/>
            <person name="Rathjen J."/>
            <person name="Taylor J.M."/>
            <person name="Park R.F."/>
            <person name="Dodds P.N."/>
            <person name="Hirsch C.D."/>
            <person name="Kianian S.F."/>
            <person name="Figueroa M."/>
        </authorList>
    </citation>
    <scope>NUCLEOTIDE SEQUENCE [LARGE SCALE GENOMIC DNA]</scope>
    <source>
        <strain evidence="1">12SD80</strain>
    </source>
</reference>